<proteinExistence type="predicted"/>
<evidence type="ECO:0000313" key="2">
    <source>
        <dbReference type="Proteomes" id="UP001381693"/>
    </source>
</evidence>
<comment type="caution">
    <text evidence="1">The sequence shown here is derived from an EMBL/GenBank/DDBJ whole genome shotgun (WGS) entry which is preliminary data.</text>
</comment>
<protein>
    <submittedName>
        <fullName evidence="1">Uncharacterized protein</fullName>
    </submittedName>
</protein>
<sequence>NPKIANVLCVGNWHEIAAVGVKVLHDRMIHMTVNFPLTIHRTMFINQKMTSTT</sequence>
<reference evidence="1 2" key="1">
    <citation type="submission" date="2023-11" db="EMBL/GenBank/DDBJ databases">
        <title>Halocaridina rubra genome assembly.</title>
        <authorList>
            <person name="Smith C."/>
        </authorList>
    </citation>
    <scope>NUCLEOTIDE SEQUENCE [LARGE SCALE GENOMIC DNA]</scope>
    <source>
        <strain evidence="1">EP-1</strain>
        <tissue evidence="1">Whole</tissue>
    </source>
</reference>
<keyword evidence="2" id="KW-1185">Reference proteome</keyword>
<gene>
    <name evidence="1" type="ORF">SK128_011321</name>
</gene>
<dbReference type="Proteomes" id="UP001381693">
    <property type="component" value="Unassembled WGS sequence"/>
</dbReference>
<name>A0AAN8ZUI6_HALRR</name>
<organism evidence="1 2">
    <name type="scientific">Halocaridina rubra</name>
    <name type="common">Hawaiian red shrimp</name>
    <dbReference type="NCBI Taxonomy" id="373956"/>
    <lineage>
        <taxon>Eukaryota</taxon>
        <taxon>Metazoa</taxon>
        <taxon>Ecdysozoa</taxon>
        <taxon>Arthropoda</taxon>
        <taxon>Crustacea</taxon>
        <taxon>Multicrustacea</taxon>
        <taxon>Malacostraca</taxon>
        <taxon>Eumalacostraca</taxon>
        <taxon>Eucarida</taxon>
        <taxon>Decapoda</taxon>
        <taxon>Pleocyemata</taxon>
        <taxon>Caridea</taxon>
        <taxon>Atyoidea</taxon>
        <taxon>Atyidae</taxon>
        <taxon>Halocaridina</taxon>
    </lineage>
</organism>
<dbReference type="EMBL" id="JAXCGZ010017025">
    <property type="protein sequence ID" value="KAK7069096.1"/>
    <property type="molecule type" value="Genomic_DNA"/>
</dbReference>
<accession>A0AAN8ZUI6</accession>
<evidence type="ECO:0000313" key="1">
    <source>
        <dbReference type="EMBL" id="KAK7069096.1"/>
    </source>
</evidence>
<feature type="non-terminal residue" evidence="1">
    <location>
        <position position="1"/>
    </location>
</feature>
<dbReference type="AlphaFoldDB" id="A0AAN8ZUI6"/>